<dbReference type="PROSITE" id="PS50082">
    <property type="entry name" value="WD_REPEATS_2"/>
    <property type="match status" value="5"/>
</dbReference>
<proteinExistence type="predicted"/>
<dbReference type="InterPro" id="IPR019775">
    <property type="entry name" value="WD40_repeat_CS"/>
</dbReference>
<dbReference type="EMBL" id="JANTQA010000042">
    <property type="protein sequence ID" value="KAJ3434755.1"/>
    <property type="molecule type" value="Genomic_DNA"/>
</dbReference>
<dbReference type="InterPro" id="IPR001680">
    <property type="entry name" value="WD40_rpt"/>
</dbReference>
<dbReference type="Pfam" id="PF12894">
    <property type="entry name" value="ANAPC4_WD40"/>
    <property type="match status" value="1"/>
</dbReference>
<organism evidence="6 7">
    <name type="scientific">Anaeramoeba flamelloides</name>
    <dbReference type="NCBI Taxonomy" id="1746091"/>
    <lineage>
        <taxon>Eukaryota</taxon>
        <taxon>Metamonada</taxon>
        <taxon>Anaeramoebidae</taxon>
        <taxon>Anaeramoeba</taxon>
    </lineage>
</organism>
<dbReference type="InterPro" id="IPR015943">
    <property type="entry name" value="WD40/YVTN_repeat-like_dom_sf"/>
</dbReference>
<dbReference type="CDD" id="cd00200">
    <property type="entry name" value="WD40"/>
    <property type="match status" value="1"/>
</dbReference>
<comment type="caution">
    <text evidence="6">The sequence shown here is derived from an EMBL/GenBank/DDBJ whole genome shotgun (WGS) entry which is preliminary data.</text>
</comment>
<name>A0AAV7Z3R0_9EUKA</name>
<dbReference type="PROSITE" id="PS50294">
    <property type="entry name" value="WD_REPEATS_REGION"/>
    <property type="match status" value="3"/>
</dbReference>
<keyword evidence="2" id="KW-0677">Repeat</keyword>
<dbReference type="InterPro" id="IPR024977">
    <property type="entry name" value="Apc4-like_WD40_dom"/>
</dbReference>
<accession>A0AAV7Z3R0</accession>
<feature type="domain" description="Anaphase-promoting complex subunit 4-like WD40" evidence="5">
    <location>
        <begin position="193"/>
        <end position="268"/>
    </location>
</feature>
<dbReference type="AlphaFoldDB" id="A0AAV7Z3R0"/>
<keyword evidence="1 3" id="KW-0853">WD repeat</keyword>
<dbReference type="SMART" id="SM00320">
    <property type="entry name" value="WD40"/>
    <property type="match status" value="6"/>
</dbReference>
<sequence length="372" mass="42147">MKKLFTQIVLNDQNHLQQTKFLKNDFIFYCFMSKPLNKIELPMSTGVWALRWSPQTNKIVVGDCSGGVNLYDGKTFRQTTELGGHVLGVLSAPIFPDINFCLTTSLDTKIRIWDLNQGSLCRTITGKHCDGMKAEIHPQGDRFALTRSNGKIDLISFSGTNTDLLVPPKKIEKTNEKKNEEEEEDEDEDEDEEEEEIVIDQLHNENMAQTLNSKENVDITSIAFSPNGTRLASGSRNGIITLYDLENYTIVKKFHAHSLNVCSLHFSSQDNLLLSGSEDMQVKIFDLEKTKEIHTISAHKSFVLSAKFNPQNQNVFASCSADRNVKVFDRRTINCTHFWKEHKDQVWELDWNPDGSVIASGSDDGTVCFFQI</sequence>
<evidence type="ECO:0000313" key="7">
    <source>
        <dbReference type="Proteomes" id="UP001146793"/>
    </source>
</evidence>
<evidence type="ECO:0000313" key="6">
    <source>
        <dbReference type="EMBL" id="KAJ3434755.1"/>
    </source>
</evidence>
<evidence type="ECO:0000256" key="2">
    <source>
        <dbReference type="ARBA" id="ARBA00022737"/>
    </source>
</evidence>
<dbReference type="PROSITE" id="PS00678">
    <property type="entry name" value="WD_REPEATS_1"/>
    <property type="match status" value="1"/>
</dbReference>
<gene>
    <name evidence="6" type="ORF">M0812_01876</name>
</gene>
<feature type="repeat" description="WD" evidence="3">
    <location>
        <begin position="212"/>
        <end position="253"/>
    </location>
</feature>
<feature type="repeat" description="WD" evidence="3">
    <location>
        <begin position="254"/>
        <end position="295"/>
    </location>
</feature>
<feature type="region of interest" description="Disordered" evidence="4">
    <location>
        <begin position="166"/>
        <end position="194"/>
    </location>
</feature>
<evidence type="ECO:0000256" key="4">
    <source>
        <dbReference type="SAM" id="MobiDB-lite"/>
    </source>
</evidence>
<evidence type="ECO:0000256" key="1">
    <source>
        <dbReference type="ARBA" id="ARBA00022574"/>
    </source>
</evidence>
<feature type="repeat" description="WD" evidence="3">
    <location>
        <begin position="339"/>
        <end position="372"/>
    </location>
</feature>
<dbReference type="Pfam" id="PF00400">
    <property type="entry name" value="WD40"/>
    <property type="match status" value="3"/>
</dbReference>
<reference evidence="6" key="1">
    <citation type="submission" date="2022-08" db="EMBL/GenBank/DDBJ databases">
        <title>Novel sulphate-reducing endosymbionts in the free-living metamonad Anaeramoeba.</title>
        <authorList>
            <person name="Jerlstrom-Hultqvist J."/>
            <person name="Cepicka I."/>
            <person name="Gallot-Lavallee L."/>
            <person name="Salas-Leiva D."/>
            <person name="Curtis B.A."/>
            <person name="Zahonova K."/>
            <person name="Pipaliya S."/>
            <person name="Dacks J."/>
            <person name="Roger A.J."/>
        </authorList>
    </citation>
    <scope>NUCLEOTIDE SEQUENCE</scope>
    <source>
        <strain evidence="6">Busselton2</strain>
    </source>
</reference>
<feature type="compositionally biased region" description="Acidic residues" evidence="4">
    <location>
        <begin position="181"/>
        <end position="194"/>
    </location>
</feature>
<evidence type="ECO:0000256" key="3">
    <source>
        <dbReference type="PROSITE-ProRule" id="PRU00221"/>
    </source>
</evidence>
<dbReference type="InterPro" id="IPR050349">
    <property type="entry name" value="WD_LIS1/nudF_dynein_reg"/>
</dbReference>
<feature type="compositionally biased region" description="Basic and acidic residues" evidence="4">
    <location>
        <begin position="169"/>
        <end position="180"/>
    </location>
</feature>
<dbReference type="Gene3D" id="2.130.10.10">
    <property type="entry name" value="YVTN repeat-like/Quinoprotein amine dehydrogenase"/>
    <property type="match status" value="2"/>
</dbReference>
<feature type="repeat" description="WD" evidence="3">
    <location>
        <begin position="296"/>
        <end position="329"/>
    </location>
</feature>
<dbReference type="PANTHER" id="PTHR44129">
    <property type="entry name" value="WD REPEAT-CONTAINING PROTEIN POP1"/>
    <property type="match status" value="1"/>
</dbReference>
<dbReference type="InterPro" id="IPR011047">
    <property type="entry name" value="Quinoprotein_ADH-like_sf"/>
</dbReference>
<dbReference type="Proteomes" id="UP001146793">
    <property type="component" value="Unassembled WGS sequence"/>
</dbReference>
<feature type="repeat" description="WD" evidence="3">
    <location>
        <begin position="82"/>
        <end position="123"/>
    </location>
</feature>
<evidence type="ECO:0000259" key="5">
    <source>
        <dbReference type="Pfam" id="PF12894"/>
    </source>
</evidence>
<dbReference type="SUPFAM" id="SSF50998">
    <property type="entry name" value="Quinoprotein alcohol dehydrogenase-like"/>
    <property type="match status" value="1"/>
</dbReference>
<protein>
    <submittedName>
        <fullName evidence="6">Wd repeat-containing protein</fullName>
    </submittedName>
</protein>